<organism evidence="3 4">
    <name type="scientific">Botryotinia calthae</name>
    <dbReference type="NCBI Taxonomy" id="38488"/>
    <lineage>
        <taxon>Eukaryota</taxon>
        <taxon>Fungi</taxon>
        <taxon>Dikarya</taxon>
        <taxon>Ascomycota</taxon>
        <taxon>Pezizomycotina</taxon>
        <taxon>Leotiomycetes</taxon>
        <taxon>Helotiales</taxon>
        <taxon>Sclerotiniaceae</taxon>
        <taxon>Botryotinia</taxon>
    </lineage>
</organism>
<dbReference type="OrthoDB" id="3498999at2759"/>
<evidence type="ECO:0000313" key="4">
    <source>
        <dbReference type="Proteomes" id="UP000297299"/>
    </source>
</evidence>
<keyword evidence="1" id="KW-0472">Membrane</keyword>
<keyword evidence="1" id="KW-1133">Transmembrane helix</keyword>
<feature type="transmembrane region" description="Helical" evidence="1">
    <location>
        <begin position="238"/>
        <end position="255"/>
    </location>
</feature>
<feature type="transmembrane region" description="Helical" evidence="1">
    <location>
        <begin position="212"/>
        <end position="231"/>
    </location>
</feature>
<dbReference type="Proteomes" id="UP000297299">
    <property type="component" value="Unassembled WGS sequence"/>
</dbReference>
<keyword evidence="1" id="KW-0812">Transmembrane</keyword>
<comment type="caution">
    <text evidence="3">The sequence shown here is derived from an EMBL/GenBank/DDBJ whole genome shotgun (WGS) entry which is preliminary data.</text>
</comment>
<feature type="domain" description="DUF6594" evidence="2">
    <location>
        <begin position="54"/>
        <end position="250"/>
    </location>
</feature>
<accession>A0A4Y8CXS6</accession>
<protein>
    <recommendedName>
        <fullName evidence="2">DUF6594 domain-containing protein</fullName>
    </recommendedName>
</protein>
<evidence type="ECO:0000259" key="2">
    <source>
        <dbReference type="Pfam" id="PF20237"/>
    </source>
</evidence>
<evidence type="ECO:0000313" key="3">
    <source>
        <dbReference type="EMBL" id="TEY49551.1"/>
    </source>
</evidence>
<dbReference type="AlphaFoldDB" id="A0A4Y8CXS6"/>
<gene>
    <name evidence="3" type="ORF">BOTCAL_0284g00160</name>
</gene>
<feature type="transmembrane region" description="Helical" evidence="1">
    <location>
        <begin position="186"/>
        <end position="206"/>
    </location>
</feature>
<dbReference type="InterPro" id="IPR046529">
    <property type="entry name" value="DUF6594"/>
</dbReference>
<proteinExistence type="predicted"/>
<name>A0A4Y8CXS6_9HELO</name>
<evidence type="ECO:0000256" key="1">
    <source>
        <dbReference type="SAM" id="Phobius"/>
    </source>
</evidence>
<sequence length="257" mass="28780">MSGPRKPGAGVITEKMSYEERLFHYAYTIEEPHFLAFRGLQKLNIVRLQNELARKKGNSWTNMAAFDDVTRDLTSTLHQYADAIRDYAFFSSLQNISGSQAHEKRLDLTHAFPEIAALPGDPFNSAYRRLPEQSLIPVDPLRKWLKARLPRQLAYSKREQLLRLDEFLKHEPPEQVSLFVDKLARFIVAFTGGLSLIVPMLIMRIGENLTKSLVTTSVAVVLFAGITSLVLRANNTETVAATATYAAVLVVFVGTSG</sequence>
<dbReference type="Pfam" id="PF20237">
    <property type="entry name" value="DUF6594"/>
    <property type="match status" value="1"/>
</dbReference>
<dbReference type="EMBL" id="PHWZ01000283">
    <property type="protein sequence ID" value="TEY49551.1"/>
    <property type="molecule type" value="Genomic_DNA"/>
</dbReference>
<keyword evidence="4" id="KW-1185">Reference proteome</keyword>
<reference evidence="3 4" key="1">
    <citation type="submission" date="2017-11" db="EMBL/GenBank/DDBJ databases">
        <title>Comparative genomics of Botrytis spp.</title>
        <authorList>
            <person name="Valero-Jimenez C.A."/>
            <person name="Tapia P."/>
            <person name="Veloso J."/>
            <person name="Silva-Moreno E."/>
            <person name="Staats M."/>
            <person name="Valdes J.H."/>
            <person name="Van Kan J.A.L."/>
        </authorList>
    </citation>
    <scope>NUCLEOTIDE SEQUENCE [LARGE SCALE GENOMIC DNA]</scope>
    <source>
        <strain evidence="3 4">MUCL2830</strain>
    </source>
</reference>